<dbReference type="GO" id="GO:0005840">
    <property type="term" value="C:ribosome"/>
    <property type="evidence" value="ECO:0007669"/>
    <property type="project" value="UniProtKB-KW"/>
</dbReference>
<dbReference type="InterPro" id="IPR000182">
    <property type="entry name" value="GNAT_dom"/>
</dbReference>
<dbReference type="Proteomes" id="UP000541810">
    <property type="component" value="Unassembled WGS sequence"/>
</dbReference>
<dbReference type="SUPFAM" id="SSF55729">
    <property type="entry name" value="Acyl-CoA N-acyltransferases (Nat)"/>
    <property type="match status" value="1"/>
</dbReference>
<dbReference type="AlphaFoldDB" id="A0A7X0H8J4"/>
<name>A0A7X0H8J4_9BACT</name>
<dbReference type="GO" id="GO:0016747">
    <property type="term" value="F:acyltransferase activity, transferring groups other than amino-acyl groups"/>
    <property type="evidence" value="ECO:0007669"/>
    <property type="project" value="InterPro"/>
</dbReference>
<keyword evidence="2" id="KW-0689">Ribosomal protein</keyword>
<dbReference type="InterPro" id="IPR016181">
    <property type="entry name" value="Acyl_CoA_acyltransferase"/>
</dbReference>
<dbReference type="EMBL" id="JACHGY010000001">
    <property type="protein sequence ID" value="MBB6429790.1"/>
    <property type="molecule type" value="Genomic_DNA"/>
</dbReference>
<gene>
    <name evidence="2" type="ORF">HNQ40_001596</name>
</gene>
<evidence type="ECO:0000313" key="3">
    <source>
        <dbReference type="Proteomes" id="UP000541810"/>
    </source>
</evidence>
<sequence length="165" mass="18066">MSIKVRGWSENDWPGMWRIIEPVVRGGETYAYSRDATELTMKRAWTELPEATFVAGDQAGALLGTYYLKANQQGPGAHVCNCGYIVGAEARGRGVATLMCEHSQAQAVAMGFRAMQFNLVVSTNAGAVRLWEKLGFEIVGRLPGAFDHPRVGEVDALVMFKRLGK</sequence>
<evidence type="ECO:0000259" key="1">
    <source>
        <dbReference type="PROSITE" id="PS51186"/>
    </source>
</evidence>
<dbReference type="Gene3D" id="3.40.630.30">
    <property type="match status" value="1"/>
</dbReference>
<evidence type="ECO:0000313" key="2">
    <source>
        <dbReference type="EMBL" id="MBB6429790.1"/>
    </source>
</evidence>
<proteinExistence type="predicted"/>
<feature type="domain" description="N-acetyltransferase" evidence="1">
    <location>
        <begin position="3"/>
        <end position="164"/>
    </location>
</feature>
<dbReference type="Pfam" id="PF00583">
    <property type="entry name" value="Acetyltransf_1"/>
    <property type="match status" value="1"/>
</dbReference>
<organism evidence="2 3">
    <name type="scientific">Algisphaera agarilytica</name>
    <dbReference type="NCBI Taxonomy" id="1385975"/>
    <lineage>
        <taxon>Bacteria</taxon>
        <taxon>Pseudomonadati</taxon>
        <taxon>Planctomycetota</taxon>
        <taxon>Phycisphaerae</taxon>
        <taxon>Phycisphaerales</taxon>
        <taxon>Phycisphaeraceae</taxon>
        <taxon>Algisphaera</taxon>
    </lineage>
</organism>
<dbReference type="PANTHER" id="PTHR43138">
    <property type="entry name" value="ACETYLTRANSFERASE, GNAT FAMILY"/>
    <property type="match status" value="1"/>
</dbReference>
<dbReference type="PROSITE" id="PS51186">
    <property type="entry name" value="GNAT"/>
    <property type="match status" value="1"/>
</dbReference>
<comment type="caution">
    <text evidence="2">The sequence shown here is derived from an EMBL/GenBank/DDBJ whole genome shotgun (WGS) entry which is preliminary data.</text>
</comment>
<reference evidence="2 3" key="1">
    <citation type="submission" date="2020-08" db="EMBL/GenBank/DDBJ databases">
        <title>Genomic Encyclopedia of Type Strains, Phase IV (KMG-IV): sequencing the most valuable type-strain genomes for metagenomic binning, comparative biology and taxonomic classification.</title>
        <authorList>
            <person name="Goeker M."/>
        </authorList>
    </citation>
    <scope>NUCLEOTIDE SEQUENCE [LARGE SCALE GENOMIC DNA]</scope>
    <source>
        <strain evidence="2 3">DSM 103725</strain>
    </source>
</reference>
<protein>
    <submittedName>
        <fullName evidence="2">Ribosomal protein S18 acetylase RimI-like enzyme</fullName>
    </submittedName>
</protein>
<dbReference type="PANTHER" id="PTHR43138:SF1">
    <property type="entry name" value="N-ACETYLTRANSFERASE ACA1"/>
    <property type="match status" value="1"/>
</dbReference>
<keyword evidence="3" id="KW-1185">Reference proteome</keyword>
<accession>A0A7X0H8J4</accession>
<keyword evidence="2" id="KW-0687">Ribonucleoprotein</keyword>
<dbReference type="InterPro" id="IPR052742">
    <property type="entry name" value="Mito_N-acetyltransferase"/>
</dbReference>
<dbReference type="RefSeq" id="WP_184677352.1">
    <property type="nucleotide sequence ID" value="NZ_JACHGY010000001.1"/>
</dbReference>